<name>A0A829MCJ7_9MYCO</name>
<dbReference type="AlphaFoldDB" id="A0A829MCJ7"/>
<protein>
    <submittedName>
        <fullName evidence="2">Uncharacterized protein</fullName>
    </submittedName>
</protein>
<proteinExistence type="predicted"/>
<accession>A0A829MCJ7</accession>
<feature type="compositionally biased region" description="Polar residues" evidence="1">
    <location>
        <begin position="31"/>
        <end position="45"/>
    </location>
</feature>
<evidence type="ECO:0000313" key="2">
    <source>
        <dbReference type="EMBL" id="ESV62727.1"/>
    </source>
</evidence>
<dbReference type="EMBL" id="AYTF01000001">
    <property type="protein sequence ID" value="ESV62727.1"/>
    <property type="molecule type" value="Genomic_DNA"/>
</dbReference>
<feature type="region of interest" description="Disordered" evidence="1">
    <location>
        <begin position="25"/>
        <end position="45"/>
    </location>
</feature>
<comment type="caution">
    <text evidence="2">The sequence shown here is derived from an EMBL/GenBank/DDBJ whole genome shotgun (WGS) entry which is preliminary data.</text>
</comment>
<reference evidence="2 3" key="1">
    <citation type="journal article" date="2014" name="Emerg. Infect. Dis.">
        <title>High-level Relatedness among Mycobacterium abscessus subsp. massiliense Strains from Widely Separated Outbreaks.</title>
        <authorList>
            <person name="Tettelin H."/>
            <person name="Davidson R.M."/>
            <person name="Agrawal S."/>
            <person name="Aitken M.L."/>
            <person name="Shallom S."/>
            <person name="Hasan N.A."/>
            <person name="Strong M."/>
            <person name="Nogueira de Moura V.C."/>
            <person name="De Groote M.A."/>
            <person name="Duarte R.S."/>
            <person name="Hine E."/>
            <person name="Parankush S."/>
            <person name="Su Q."/>
            <person name="Daugherty S.C."/>
            <person name="Fraser C.M."/>
            <person name="Brown-Elliott B.A."/>
            <person name="Wallace R.J.Jr."/>
            <person name="Holland S.M."/>
            <person name="Sampaio E.P."/>
            <person name="Olivier K.N."/>
            <person name="Jackson M."/>
            <person name="Zelazny A.M."/>
        </authorList>
    </citation>
    <scope>NUCLEOTIDE SEQUENCE [LARGE SCALE GENOMIC DNA]</scope>
    <source>
        <strain evidence="2 3">MAB_091912_2446</strain>
    </source>
</reference>
<evidence type="ECO:0000313" key="3">
    <source>
        <dbReference type="Proteomes" id="UP000018502"/>
    </source>
</evidence>
<dbReference type="Proteomes" id="UP000018502">
    <property type="component" value="Unassembled WGS sequence"/>
</dbReference>
<sequence>MLKWCNESALGELVSATSFQDATDRRHAHATSGQLTTLSTTASPA</sequence>
<organism evidence="2 3">
    <name type="scientific">Mycobacteroides abscessus MAB_091912_2446</name>
    <dbReference type="NCBI Taxonomy" id="1335414"/>
    <lineage>
        <taxon>Bacteria</taxon>
        <taxon>Bacillati</taxon>
        <taxon>Actinomycetota</taxon>
        <taxon>Actinomycetes</taxon>
        <taxon>Mycobacteriales</taxon>
        <taxon>Mycobacteriaceae</taxon>
        <taxon>Mycobacteroides</taxon>
        <taxon>Mycobacteroides abscessus</taxon>
    </lineage>
</organism>
<gene>
    <name evidence="2" type="ORF">L833_0095</name>
</gene>
<evidence type="ECO:0000256" key="1">
    <source>
        <dbReference type="SAM" id="MobiDB-lite"/>
    </source>
</evidence>